<keyword evidence="2" id="KW-1185">Reference proteome</keyword>
<dbReference type="EMBL" id="JAAIUW010000008">
    <property type="protein sequence ID" value="KAF7821942.1"/>
    <property type="molecule type" value="Genomic_DNA"/>
</dbReference>
<gene>
    <name evidence="1" type="ORF">G2W53_027397</name>
</gene>
<name>A0A834TIM6_9FABA</name>
<comment type="caution">
    <text evidence="1">The sequence shown here is derived from an EMBL/GenBank/DDBJ whole genome shotgun (WGS) entry which is preliminary data.</text>
</comment>
<evidence type="ECO:0000313" key="1">
    <source>
        <dbReference type="EMBL" id="KAF7821942.1"/>
    </source>
</evidence>
<reference evidence="1" key="1">
    <citation type="submission" date="2020-09" db="EMBL/GenBank/DDBJ databases">
        <title>Genome-Enabled Discovery of Anthraquinone Biosynthesis in Senna tora.</title>
        <authorList>
            <person name="Kang S.-H."/>
            <person name="Pandey R.P."/>
            <person name="Lee C.-M."/>
            <person name="Sim J.-S."/>
            <person name="Jeong J.-T."/>
            <person name="Choi B.-S."/>
            <person name="Jung M."/>
            <person name="Ginzburg D."/>
            <person name="Zhao K."/>
            <person name="Won S.Y."/>
            <person name="Oh T.-J."/>
            <person name="Yu Y."/>
            <person name="Kim N.-H."/>
            <person name="Lee O.R."/>
            <person name="Lee T.-H."/>
            <person name="Bashyal P."/>
            <person name="Kim T.-S."/>
            <person name="Lee W.-H."/>
            <person name="Kawkins C."/>
            <person name="Kim C.-K."/>
            <person name="Kim J.S."/>
            <person name="Ahn B.O."/>
            <person name="Rhee S.Y."/>
            <person name="Sohng J.K."/>
        </authorList>
    </citation>
    <scope>NUCLEOTIDE SEQUENCE</scope>
    <source>
        <tissue evidence="1">Leaf</tissue>
    </source>
</reference>
<dbReference type="Proteomes" id="UP000634136">
    <property type="component" value="Unassembled WGS sequence"/>
</dbReference>
<evidence type="ECO:0000313" key="2">
    <source>
        <dbReference type="Proteomes" id="UP000634136"/>
    </source>
</evidence>
<dbReference type="AlphaFoldDB" id="A0A834TIM6"/>
<protein>
    <submittedName>
        <fullName evidence="1">Putative trehalose-phosphate phosphatase J</fullName>
    </submittedName>
</protein>
<organism evidence="1 2">
    <name type="scientific">Senna tora</name>
    <dbReference type="NCBI Taxonomy" id="362788"/>
    <lineage>
        <taxon>Eukaryota</taxon>
        <taxon>Viridiplantae</taxon>
        <taxon>Streptophyta</taxon>
        <taxon>Embryophyta</taxon>
        <taxon>Tracheophyta</taxon>
        <taxon>Spermatophyta</taxon>
        <taxon>Magnoliopsida</taxon>
        <taxon>eudicotyledons</taxon>
        <taxon>Gunneridae</taxon>
        <taxon>Pentapetalae</taxon>
        <taxon>rosids</taxon>
        <taxon>fabids</taxon>
        <taxon>Fabales</taxon>
        <taxon>Fabaceae</taxon>
        <taxon>Caesalpinioideae</taxon>
        <taxon>Cassia clade</taxon>
        <taxon>Senna</taxon>
    </lineage>
</organism>
<sequence>MEDLKQRPELRCTTLSDWLNYTMLEAMKWISKAQPNSPNAIK</sequence>
<proteinExistence type="predicted"/>
<accession>A0A834TIM6</accession>